<dbReference type="EMBL" id="JAHRIP010028370">
    <property type="protein sequence ID" value="MEQ2290491.1"/>
    <property type="molecule type" value="Genomic_DNA"/>
</dbReference>
<accession>A0ABV0YAE4</accession>
<organism evidence="1 2">
    <name type="scientific">Ameca splendens</name>
    <dbReference type="NCBI Taxonomy" id="208324"/>
    <lineage>
        <taxon>Eukaryota</taxon>
        <taxon>Metazoa</taxon>
        <taxon>Chordata</taxon>
        <taxon>Craniata</taxon>
        <taxon>Vertebrata</taxon>
        <taxon>Euteleostomi</taxon>
        <taxon>Actinopterygii</taxon>
        <taxon>Neopterygii</taxon>
        <taxon>Teleostei</taxon>
        <taxon>Neoteleostei</taxon>
        <taxon>Acanthomorphata</taxon>
        <taxon>Ovalentaria</taxon>
        <taxon>Atherinomorphae</taxon>
        <taxon>Cyprinodontiformes</taxon>
        <taxon>Goodeidae</taxon>
        <taxon>Ameca</taxon>
    </lineage>
</organism>
<dbReference type="Proteomes" id="UP001469553">
    <property type="component" value="Unassembled WGS sequence"/>
</dbReference>
<proteinExistence type="predicted"/>
<gene>
    <name evidence="1" type="ORF">AMECASPLE_003794</name>
</gene>
<evidence type="ECO:0000313" key="1">
    <source>
        <dbReference type="EMBL" id="MEQ2290491.1"/>
    </source>
</evidence>
<reference evidence="1 2" key="1">
    <citation type="submission" date="2021-06" db="EMBL/GenBank/DDBJ databases">
        <authorList>
            <person name="Palmer J.M."/>
        </authorList>
    </citation>
    <scope>NUCLEOTIDE SEQUENCE [LARGE SCALE GENOMIC DNA]</scope>
    <source>
        <strain evidence="1 2">AS_MEX2019</strain>
        <tissue evidence="1">Muscle</tissue>
    </source>
</reference>
<comment type="caution">
    <text evidence="1">The sequence shown here is derived from an EMBL/GenBank/DDBJ whole genome shotgun (WGS) entry which is preliminary data.</text>
</comment>
<protein>
    <submittedName>
        <fullName evidence="1">Uncharacterized protein</fullName>
    </submittedName>
</protein>
<name>A0ABV0YAE4_9TELE</name>
<evidence type="ECO:0000313" key="2">
    <source>
        <dbReference type="Proteomes" id="UP001469553"/>
    </source>
</evidence>
<sequence length="100" mass="11565">MGMEWFVYRNECRKESWPFHHFTISCPCRFTSIKTSTYLGIKQPFMDRIFRRSQGPEGSGLGTSGFRLFFLQMTWSCWPPLAKTYSMDCGGSQSSVKQLG</sequence>
<keyword evidence="2" id="KW-1185">Reference proteome</keyword>